<evidence type="ECO:0000313" key="2">
    <source>
        <dbReference type="Proteomes" id="UP000198757"/>
    </source>
</evidence>
<dbReference type="EMBL" id="FMZO01000010">
    <property type="protein sequence ID" value="SDD56246.1"/>
    <property type="molecule type" value="Genomic_DNA"/>
</dbReference>
<reference evidence="2" key="1">
    <citation type="submission" date="2016-10" db="EMBL/GenBank/DDBJ databases">
        <authorList>
            <person name="Varghese N."/>
            <person name="Submissions S."/>
        </authorList>
    </citation>
    <scope>NUCLEOTIDE SEQUENCE [LARGE SCALE GENOMIC DNA]</scope>
    <source>
        <strain evidence="2">DSM 25811 / CCM 8410 / LMG 26954 / E90</strain>
    </source>
</reference>
<dbReference type="OrthoDB" id="1249607at2"/>
<evidence type="ECO:0000313" key="1">
    <source>
        <dbReference type="EMBL" id="SDD56246.1"/>
    </source>
</evidence>
<name>A0A1G6VTT8_NIADE</name>
<proteinExistence type="predicted"/>
<sequence>MNFDELKTQWNEEGADDVQVPASVEQLKAAQHPLDQLKKNMKKELVVQLIAIALIGIFPFQMKLLPSLFPIYYMAYALLVMASAYYLYHFYQFYSQVQQYGASTKDSLLELYYNLRLNMERYKSFSFLIMPFAYFTGGLLLYSELKTHNAHLVVFENPYLALLLVVVVTVLIVTFTVIWIDRFYGRYVKQLKLVLDALKEE</sequence>
<keyword evidence="2" id="KW-1185">Reference proteome</keyword>
<dbReference type="RefSeq" id="WP_090391481.1">
    <property type="nucleotide sequence ID" value="NZ_FMZO01000010.1"/>
</dbReference>
<gene>
    <name evidence="1" type="ORF">SAMN04487894_110127</name>
</gene>
<organism evidence="1 2">
    <name type="scientific">Niabella drilacis (strain DSM 25811 / CCM 8410 / CCUG 62505 / LMG 26954 / E90)</name>
    <dbReference type="NCBI Taxonomy" id="1285928"/>
    <lineage>
        <taxon>Bacteria</taxon>
        <taxon>Pseudomonadati</taxon>
        <taxon>Bacteroidota</taxon>
        <taxon>Chitinophagia</taxon>
        <taxon>Chitinophagales</taxon>
        <taxon>Chitinophagaceae</taxon>
        <taxon>Niabella</taxon>
    </lineage>
</organism>
<accession>A0A1G6VTT8</accession>
<dbReference type="STRING" id="1285928.SAMN04487894_110127"/>
<protein>
    <submittedName>
        <fullName evidence="1">Uncharacterized protein</fullName>
    </submittedName>
</protein>
<dbReference type="AlphaFoldDB" id="A0A1G6VTT8"/>
<dbReference type="Proteomes" id="UP000198757">
    <property type="component" value="Unassembled WGS sequence"/>
</dbReference>